<reference evidence="2 3" key="1">
    <citation type="submission" date="2014-04" db="EMBL/GenBank/DDBJ databases">
        <title>Genome assembly of Hyalangium minutum DSM 14724.</title>
        <authorList>
            <person name="Sharma G."/>
            <person name="Subramanian S."/>
        </authorList>
    </citation>
    <scope>NUCLEOTIDE SEQUENCE [LARGE SCALE GENOMIC DNA]</scope>
    <source>
        <strain evidence="2 3">DSM 14724</strain>
    </source>
</reference>
<dbReference type="PATRIC" id="fig|394096.3.peg.6529"/>
<accession>A0A085W9N8</accession>
<dbReference type="AlphaFoldDB" id="A0A085W9N8"/>
<evidence type="ECO:0000313" key="2">
    <source>
        <dbReference type="EMBL" id="KFE64401.1"/>
    </source>
</evidence>
<dbReference type="Proteomes" id="UP000028725">
    <property type="component" value="Unassembled WGS sequence"/>
</dbReference>
<dbReference type="Pfam" id="PF09544">
    <property type="entry name" value="DUF2381"/>
    <property type="match status" value="1"/>
</dbReference>
<dbReference type="EMBL" id="JMCB01000014">
    <property type="protein sequence ID" value="KFE64401.1"/>
    <property type="molecule type" value="Genomic_DNA"/>
</dbReference>
<protein>
    <submittedName>
        <fullName evidence="2">Uncharacterized protein</fullName>
    </submittedName>
</protein>
<feature type="signal peptide" evidence="1">
    <location>
        <begin position="1"/>
        <end position="21"/>
    </location>
</feature>
<organism evidence="2 3">
    <name type="scientific">Hyalangium minutum</name>
    <dbReference type="NCBI Taxonomy" id="394096"/>
    <lineage>
        <taxon>Bacteria</taxon>
        <taxon>Pseudomonadati</taxon>
        <taxon>Myxococcota</taxon>
        <taxon>Myxococcia</taxon>
        <taxon>Myxococcales</taxon>
        <taxon>Cystobacterineae</taxon>
        <taxon>Archangiaceae</taxon>
        <taxon>Hyalangium</taxon>
    </lineage>
</organism>
<dbReference type="InterPro" id="IPR011754">
    <property type="entry name" value="Mxa_paralog_2268"/>
</dbReference>
<keyword evidence="3" id="KW-1185">Reference proteome</keyword>
<evidence type="ECO:0000313" key="3">
    <source>
        <dbReference type="Proteomes" id="UP000028725"/>
    </source>
</evidence>
<feature type="chain" id="PRO_5001799358" evidence="1">
    <location>
        <begin position="22"/>
        <end position="237"/>
    </location>
</feature>
<dbReference type="NCBIfam" id="TIGR02268">
    <property type="entry name" value="Myxococcus xanthus paralogous family TIGR02268"/>
    <property type="match status" value="1"/>
</dbReference>
<sequence length="237" mass="25374">MSLPMKWLLLALLLEASAAAAQPPLPARQRQDRRAALPTTSAEPVPELYVAAGNLTLVAFNGPLDRDSLVVDRTRFRWVDVGDRILALEPFTDLGTGERLILQVGFKDKALPAKAVLAVVSKVDVVDGKVEVDRRANTPEALLAALTQKEAELESLKVRCEGSGPVGLMLAGWLTAASGPLRLEAKSPVADARGLVVQQAFGYQSTSSALVAIKLHNLGLQPWGRGRRASSCPEPCR</sequence>
<evidence type="ECO:0000256" key="1">
    <source>
        <dbReference type="SAM" id="SignalP"/>
    </source>
</evidence>
<keyword evidence="1" id="KW-0732">Signal</keyword>
<proteinExistence type="predicted"/>
<comment type="caution">
    <text evidence="2">The sequence shown here is derived from an EMBL/GenBank/DDBJ whole genome shotgun (WGS) entry which is preliminary data.</text>
</comment>
<dbReference type="STRING" id="394096.DB31_2195"/>
<gene>
    <name evidence="2" type="ORF">DB31_2195</name>
</gene>
<name>A0A085W9N8_9BACT</name>